<feature type="region of interest" description="Disordered" evidence="6">
    <location>
        <begin position="301"/>
        <end position="325"/>
    </location>
</feature>
<accession>A0A9W9QMC7</accession>
<dbReference type="InterPro" id="IPR001356">
    <property type="entry name" value="HD"/>
</dbReference>
<evidence type="ECO:0000313" key="9">
    <source>
        <dbReference type="EMBL" id="KAJ5340692.1"/>
    </source>
</evidence>
<evidence type="ECO:0000256" key="6">
    <source>
        <dbReference type="SAM" id="MobiDB-lite"/>
    </source>
</evidence>
<evidence type="ECO:0000256" key="3">
    <source>
        <dbReference type="ARBA" id="ARBA00023242"/>
    </source>
</evidence>
<evidence type="ECO:0000259" key="7">
    <source>
        <dbReference type="PROSITE" id="PS50071"/>
    </source>
</evidence>
<dbReference type="Gene3D" id="1.10.10.60">
    <property type="entry name" value="Homeodomain-like"/>
    <property type="match status" value="1"/>
</dbReference>
<organism evidence="9 10">
    <name type="scientific">Penicillium brevicompactum</name>
    <dbReference type="NCBI Taxonomy" id="5074"/>
    <lineage>
        <taxon>Eukaryota</taxon>
        <taxon>Fungi</taxon>
        <taxon>Dikarya</taxon>
        <taxon>Ascomycota</taxon>
        <taxon>Pezizomycotina</taxon>
        <taxon>Eurotiomycetes</taxon>
        <taxon>Eurotiomycetidae</taxon>
        <taxon>Eurotiales</taxon>
        <taxon>Aspergillaceae</taxon>
        <taxon>Penicillium</taxon>
    </lineage>
</organism>
<dbReference type="SMART" id="SM00389">
    <property type="entry name" value="HOX"/>
    <property type="match status" value="1"/>
</dbReference>
<dbReference type="GO" id="GO:0003677">
    <property type="term" value="F:DNA binding"/>
    <property type="evidence" value="ECO:0007669"/>
    <property type="project" value="UniProtKB-UniRule"/>
</dbReference>
<feature type="region of interest" description="Disordered" evidence="6">
    <location>
        <begin position="1"/>
        <end position="22"/>
    </location>
</feature>
<feature type="domain" description="Homeobox" evidence="7">
    <location>
        <begin position="129"/>
        <end position="192"/>
    </location>
</feature>
<keyword evidence="4" id="KW-0862">Zinc</keyword>
<dbReference type="GO" id="GO:0005634">
    <property type="term" value="C:nucleus"/>
    <property type="evidence" value="ECO:0007669"/>
    <property type="project" value="UniProtKB-SubCell"/>
</dbReference>
<dbReference type="InterPro" id="IPR013087">
    <property type="entry name" value="Znf_C2H2_type"/>
</dbReference>
<comment type="caution">
    <text evidence="9">The sequence shown here is derived from an EMBL/GenBank/DDBJ whole genome shotgun (WGS) entry which is preliminary data.</text>
</comment>
<dbReference type="GO" id="GO:0006355">
    <property type="term" value="P:regulation of DNA-templated transcription"/>
    <property type="evidence" value="ECO:0007669"/>
    <property type="project" value="InterPro"/>
</dbReference>
<dbReference type="CDD" id="cd00086">
    <property type="entry name" value="homeodomain"/>
    <property type="match status" value="1"/>
</dbReference>
<sequence length="756" mass="85114">MEFFDFEGASSTHESTLQDDDVASDNIELDEPEEQAANFASLFQDQQSAFSNSPAPEEINVPLGETNLNHECIYTHAKTPSNSFQTRDTVFENVYIHTSSLTEENAGRQTNGKATQSVFYRSCPIDQEPCFQKSGARLPRKAVNILNSWLRDNKEYPYPSEPEKDFLTSHTGLNRTQISNWLSNARRRAKIRSSLAPGAADIANSSVDVSLMAPLERWKCSPLESEPAAIGDITRALANYQFDGSPRLTQSDYERLYHPIYESSHTSFEQKRPTPSASSLDTSQSFTSDLPFDSALSHLSPIFPGSMDPKQRRRRRRKLTSTVNSSNRRNTEFVRSFQCTFCTECFSTKHDWERHETSIHLTLNKWTCSPHGGVVEQNSLSICVFCSAANPDRKHLETHNLTNCLERDIQERVFYRKDHLNQHLRLMHHAKFQSCMERWQSSITEIKSRCGFCGSIFQTWQERVDHLADHFKNAASMAQWQGDWGFDSYVQSCVENAIPPYVIEYERRTPNFQTSTQAQKNNTIPMFPKPNSRLFAHLTAYIHAQGAQSIIPSDQMIREEARRIVYGCDDPWNHTCADNFFWLKVLKRYCGLEASEKNDNPGNSNMEPPFAIDGGLQTAQRETKIRSRAVPNAALHSSAAYSPSIQSPAVPGSGFSFVATSRPESLSGNYAGNEAAYLGGSGPPFPTDYVGIIPASDSAPENQPAGSLVQMGFDPALLRGLNTRYSEINPDYSQGLYLDGDEQTHFEGQIWANPYP</sequence>
<dbReference type="SMART" id="SM00355">
    <property type="entry name" value="ZnF_C2H2"/>
    <property type="match status" value="2"/>
</dbReference>
<dbReference type="InterPro" id="IPR009057">
    <property type="entry name" value="Homeodomain-like_sf"/>
</dbReference>
<keyword evidence="4" id="KW-0479">Metal-binding</keyword>
<keyword evidence="3 5" id="KW-0539">Nucleus</keyword>
<dbReference type="EMBL" id="JAPZBR010000008">
    <property type="protein sequence ID" value="KAJ5340692.1"/>
    <property type="molecule type" value="Genomic_DNA"/>
</dbReference>
<keyword evidence="1 5" id="KW-0238">DNA-binding</keyword>
<proteinExistence type="predicted"/>
<feature type="region of interest" description="Disordered" evidence="6">
    <location>
        <begin position="264"/>
        <end position="285"/>
    </location>
</feature>
<evidence type="ECO:0000313" key="10">
    <source>
        <dbReference type="Proteomes" id="UP001148299"/>
    </source>
</evidence>
<keyword evidence="10" id="KW-1185">Reference proteome</keyword>
<dbReference type="PROSITE" id="PS00028">
    <property type="entry name" value="ZINC_FINGER_C2H2_1"/>
    <property type="match status" value="1"/>
</dbReference>
<dbReference type="SUPFAM" id="SSF46689">
    <property type="entry name" value="Homeodomain-like"/>
    <property type="match status" value="1"/>
</dbReference>
<feature type="domain" description="C2H2-type" evidence="8">
    <location>
        <begin position="337"/>
        <end position="360"/>
    </location>
</feature>
<comment type="subcellular location">
    <subcellularLocation>
        <location evidence="5">Nucleus</location>
    </subcellularLocation>
</comment>
<dbReference type="PANTHER" id="PTHR11850">
    <property type="entry name" value="HOMEOBOX PROTEIN TRANSCRIPTION FACTORS"/>
    <property type="match status" value="1"/>
</dbReference>
<dbReference type="AlphaFoldDB" id="A0A9W9QMC7"/>
<protein>
    <submittedName>
        <fullName evidence="9">Uncharacterized protein</fullName>
    </submittedName>
</protein>
<keyword evidence="4" id="KW-0863">Zinc-finger</keyword>
<dbReference type="PROSITE" id="PS50157">
    <property type="entry name" value="ZINC_FINGER_C2H2_2"/>
    <property type="match status" value="1"/>
</dbReference>
<dbReference type="Proteomes" id="UP001148299">
    <property type="component" value="Unassembled WGS sequence"/>
</dbReference>
<dbReference type="GO" id="GO:0008270">
    <property type="term" value="F:zinc ion binding"/>
    <property type="evidence" value="ECO:0007669"/>
    <property type="project" value="UniProtKB-KW"/>
</dbReference>
<feature type="DNA-binding region" description="Homeobox" evidence="5">
    <location>
        <begin position="131"/>
        <end position="193"/>
    </location>
</feature>
<dbReference type="InterPro" id="IPR008422">
    <property type="entry name" value="KN_HD"/>
</dbReference>
<keyword evidence="2 5" id="KW-0371">Homeobox</keyword>
<reference evidence="9" key="2">
    <citation type="journal article" date="2023" name="IMA Fungus">
        <title>Comparative genomic study of the Penicillium genus elucidates a diverse pangenome and 15 lateral gene transfer events.</title>
        <authorList>
            <person name="Petersen C."/>
            <person name="Sorensen T."/>
            <person name="Nielsen M.R."/>
            <person name="Sondergaard T.E."/>
            <person name="Sorensen J.L."/>
            <person name="Fitzpatrick D.A."/>
            <person name="Frisvad J.C."/>
            <person name="Nielsen K.L."/>
        </authorList>
    </citation>
    <scope>NUCLEOTIDE SEQUENCE</scope>
    <source>
        <strain evidence="9">IBT 35675</strain>
    </source>
</reference>
<evidence type="ECO:0000259" key="8">
    <source>
        <dbReference type="PROSITE" id="PS50157"/>
    </source>
</evidence>
<evidence type="ECO:0000256" key="5">
    <source>
        <dbReference type="PROSITE-ProRule" id="PRU00108"/>
    </source>
</evidence>
<dbReference type="InterPro" id="IPR050224">
    <property type="entry name" value="TALE_homeobox"/>
</dbReference>
<gene>
    <name evidence="9" type="ORF">N7541_009816</name>
</gene>
<evidence type="ECO:0000256" key="1">
    <source>
        <dbReference type="ARBA" id="ARBA00023125"/>
    </source>
</evidence>
<evidence type="ECO:0000256" key="2">
    <source>
        <dbReference type="ARBA" id="ARBA00023155"/>
    </source>
</evidence>
<dbReference type="PROSITE" id="PS50071">
    <property type="entry name" value="HOMEOBOX_2"/>
    <property type="match status" value="1"/>
</dbReference>
<reference evidence="9" key="1">
    <citation type="submission" date="2022-12" db="EMBL/GenBank/DDBJ databases">
        <authorList>
            <person name="Petersen C."/>
        </authorList>
    </citation>
    <scope>NUCLEOTIDE SEQUENCE</scope>
    <source>
        <strain evidence="9">IBT 35675</strain>
    </source>
</reference>
<dbReference type="Pfam" id="PF05920">
    <property type="entry name" value="Homeobox_KN"/>
    <property type="match status" value="1"/>
</dbReference>
<evidence type="ECO:0000256" key="4">
    <source>
        <dbReference type="PROSITE-ProRule" id="PRU00042"/>
    </source>
</evidence>
<name>A0A9W9QMC7_PENBR</name>